<gene>
    <name evidence="1" type="ORF">QR721_10510</name>
</gene>
<dbReference type="PANTHER" id="PTHR10000">
    <property type="entry name" value="PHOSPHOSERINE PHOSPHATASE"/>
    <property type="match status" value="1"/>
</dbReference>
<dbReference type="SFLD" id="SFLDG01140">
    <property type="entry name" value="C2.B:_Phosphomannomutase_and_P"/>
    <property type="match status" value="1"/>
</dbReference>
<organism evidence="1 2">
    <name type="scientific">Aciduricibacillus chroicocephali</name>
    <dbReference type="NCBI Taxonomy" id="3054939"/>
    <lineage>
        <taxon>Bacteria</taxon>
        <taxon>Bacillati</taxon>
        <taxon>Bacillota</taxon>
        <taxon>Bacilli</taxon>
        <taxon>Bacillales</taxon>
        <taxon>Bacillaceae</taxon>
        <taxon>Aciduricibacillus</taxon>
    </lineage>
</organism>
<dbReference type="InterPro" id="IPR006379">
    <property type="entry name" value="HAD-SF_hydro_IIB"/>
</dbReference>
<sequence>MYKVLFLDIDGTILKPDYSYDSSTKEAIAKAKANGVEVFLATGKPFYEIKSLATELNITSFISFNGAYATMNGKELFKRPFKKELVEHYLRLANENGHEIGLYTDHRSEYTDLYASSVQKFTKALHMTENAQLNPNDIPPALGVTLMGVNTEEELEPYLIDPSVRLSQVNVYGTEDCYDLIRQDVNKGIGVEHVLKELGLNKDQAIAFGDGMNDKEMLQAVGHSFAMANANPELFQYAKYKTTSVEDSGIAKGLEKLGVI</sequence>
<dbReference type="CDD" id="cd07516">
    <property type="entry name" value="HAD_Pase"/>
    <property type="match status" value="1"/>
</dbReference>
<dbReference type="Gene3D" id="3.40.50.1000">
    <property type="entry name" value="HAD superfamily/HAD-like"/>
    <property type="match status" value="1"/>
</dbReference>
<dbReference type="GO" id="GO:0016787">
    <property type="term" value="F:hydrolase activity"/>
    <property type="evidence" value="ECO:0007669"/>
    <property type="project" value="UniProtKB-KW"/>
</dbReference>
<dbReference type="EC" id="3.1.3.-" evidence="1"/>
<evidence type="ECO:0000313" key="1">
    <source>
        <dbReference type="EMBL" id="WLV24064.1"/>
    </source>
</evidence>
<keyword evidence="1" id="KW-0378">Hydrolase</keyword>
<dbReference type="Gene3D" id="3.30.1240.10">
    <property type="match status" value="1"/>
</dbReference>
<dbReference type="Proteomes" id="UP001180087">
    <property type="component" value="Chromosome"/>
</dbReference>
<dbReference type="RefSeq" id="WP_348026715.1">
    <property type="nucleotide sequence ID" value="NZ_CP129113.1"/>
</dbReference>
<dbReference type="NCBIfam" id="TIGR00099">
    <property type="entry name" value="Cof-subfamily"/>
    <property type="match status" value="1"/>
</dbReference>
<protein>
    <submittedName>
        <fullName evidence="1">HAD family hydrolase</fullName>
        <ecNumber evidence="1">3.1.3.-</ecNumber>
    </submittedName>
</protein>
<dbReference type="SFLD" id="SFLDS00003">
    <property type="entry name" value="Haloacid_Dehalogenase"/>
    <property type="match status" value="1"/>
</dbReference>
<proteinExistence type="predicted"/>
<dbReference type="InterPro" id="IPR023214">
    <property type="entry name" value="HAD_sf"/>
</dbReference>
<dbReference type="InterPro" id="IPR036412">
    <property type="entry name" value="HAD-like_sf"/>
</dbReference>
<dbReference type="SUPFAM" id="SSF56784">
    <property type="entry name" value="HAD-like"/>
    <property type="match status" value="1"/>
</dbReference>
<dbReference type="Pfam" id="PF08282">
    <property type="entry name" value="Hydrolase_3"/>
    <property type="match status" value="1"/>
</dbReference>
<dbReference type="PANTHER" id="PTHR10000:SF8">
    <property type="entry name" value="HAD SUPERFAMILY HYDROLASE-LIKE, TYPE 3"/>
    <property type="match status" value="1"/>
</dbReference>
<keyword evidence="2" id="KW-1185">Reference proteome</keyword>
<accession>A0ABY9KU72</accession>
<dbReference type="PROSITE" id="PS01229">
    <property type="entry name" value="COF_2"/>
    <property type="match status" value="1"/>
</dbReference>
<reference evidence="1" key="1">
    <citation type="submission" date="2023-06" db="EMBL/GenBank/DDBJ databases">
        <title>A Treasure from Seagulls: Isolation and Description of Aciduricobacillus qingdaonensis gen. nov., sp. nov., a Rare Obligately Uric Acid-utilizing Member in the Family Bacillaceae.</title>
        <authorList>
            <person name="Liu W."/>
            <person name="Wang B."/>
        </authorList>
    </citation>
    <scope>NUCLEOTIDE SEQUENCE</scope>
    <source>
        <strain evidence="1">44XB</strain>
    </source>
</reference>
<dbReference type="InterPro" id="IPR000150">
    <property type="entry name" value="Cof"/>
</dbReference>
<name>A0ABY9KU72_9BACI</name>
<evidence type="ECO:0000313" key="2">
    <source>
        <dbReference type="Proteomes" id="UP001180087"/>
    </source>
</evidence>
<dbReference type="EMBL" id="CP129113">
    <property type="protein sequence ID" value="WLV24064.1"/>
    <property type="molecule type" value="Genomic_DNA"/>
</dbReference>
<dbReference type="NCBIfam" id="TIGR01484">
    <property type="entry name" value="HAD-SF-IIB"/>
    <property type="match status" value="1"/>
</dbReference>